<dbReference type="PANTHER" id="PTHR35586:SF1">
    <property type="entry name" value="SLL1691 PROTEIN"/>
    <property type="match status" value="1"/>
</dbReference>
<gene>
    <name evidence="2" type="ORF">GM676_03695</name>
</gene>
<dbReference type="InterPro" id="IPR025587">
    <property type="entry name" value="DUF4351"/>
</dbReference>
<dbReference type="Proteomes" id="UP000475582">
    <property type="component" value="Unassembled WGS sequence"/>
</dbReference>
<evidence type="ECO:0000259" key="1">
    <source>
        <dbReference type="Pfam" id="PF14261"/>
    </source>
</evidence>
<dbReference type="AlphaFoldDB" id="A0A6L6PDN1"/>
<feature type="domain" description="DUF4351" evidence="1">
    <location>
        <begin position="271"/>
        <end position="316"/>
    </location>
</feature>
<dbReference type="Pfam" id="PF14261">
    <property type="entry name" value="DUF4351"/>
    <property type="match status" value="1"/>
</dbReference>
<name>A0A6L6PDN1_9BURK</name>
<comment type="caution">
    <text evidence="2">The sequence shown here is derived from an EMBL/GenBank/DDBJ whole genome shotgun (WGS) entry which is preliminary data.</text>
</comment>
<organism evidence="2 3">
    <name type="scientific">Duganella radicis</name>
    <dbReference type="NCBI Taxonomy" id="551988"/>
    <lineage>
        <taxon>Bacteria</taxon>
        <taxon>Pseudomonadati</taxon>
        <taxon>Pseudomonadota</taxon>
        <taxon>Betaproteobacteria</taxon>
        <taxon>Burkholderiales</taxon>
        <taxon>Oxalobacteraceae</taxon>
        <taxon>Telluria group</taxon>
        <taxon>Duganella</taxon>
    </lineage>
</organism>
<evidence type="ECO:0000313" key="2">
    <source>
        <dbReference type="EMBL" id="MTV36691.1"/>
    </source>
</evidence>
<keyword evidence="3" id="KW-1185">Reference proteome</keyword>
<sequence length="327" mass="37755">MSAPTPPDRYDLPWKMAITHAVHAFMALFFADIHATIDWSKRPRFHDKELTRTGYVDTPDRMIADKLVEVCLRDGGWILLHIEVQSQRDASLAQRMLDYNYRISQEYGRPVTSLVLLADDDPHWRPHAFHHEQLGLVQHLSFGMAKLLDYAGRIDALMASDNPIAWVALAHLRTRQTRHKPSERYAAKLQLTGLLFKHRWSRKRILILFKVINWMMVLPPSYQERYWQAASELGKEDKMELMNQLEQMLFDNGMEKGMEKGLEKGLKKGLEQGRKEGAVTLLEQLLTQRFGPLPKTVRNKLAKASVEQLTAWAIALPAAQSLKHIFQ</sequence>
<reference evidence="2 3" key="1">
    <citation type="submission" date="2019-11" db="EMBL/GenBank/DDBJ databases">
        <title>Type strains purchased from KCTC, JCM and DSMZ.</title>
        <authorList>
            <person name="Lu H."/>
        </authorList>
    </citation>
    <scope>NUCLEOTIDE SEQUENCE [LARGE SCALE GENOMIC DNA]</scope>
    <source>
        <strain evidence="2 3">KCTC 22382</strain>
    </source>
</reference>
<dbReference type="RefSeq" id="WP_155462045.1">
    <property type="nucleotide sequence ID" value="NZ_WNKY01000002.1"/>
</dbReference>
<dbReference type="EMBL" id="WNKY01000002">
    <property type="protein sequence ID" value="MTV36691.1"/>
    <property type="molecule type" value="Genomic_DNA"/>
</dbReference>
<evidence type="ECO:0000313" key="3">
    <source>
        <dbReference type="Proteomes" id="UP000475582"/>
    </source>
</evidence>
<proteinExistence type="predicted"/>
<dbReference type="PANTHER" id="PTHR35586">
    <property type="entry name" value="SLL1691 PROTEIN"/>
    <property type="match status" value="1"/>
</dbReference>
<dbReference type="OrthoDB" id="932587at2"/>
<protein>
    <submittedName>
        <fullName evidence="2">DUF4351 domain-containing protein</fullName>
    </submittedName>
</protein>
<accession>A0A6L6PDN1</accession>